<dbReference type="EMBL" id="CAEKDK010000006">
    <property type="protein sequence ID" value="CAB4282691.1"/>
    <property type="molecule type" value="Genomic_DNA"/>
</dbReference>
<feature type="domain" description="RNA 3'-terminal phosphate cyclase" evidence="1">
    <location>
        <begin position="10"/>
        <end position="214"/>
    </location>
</feature>
<dbReference type="Pfam" id="PF01137">
    <property type="entry name" value="RTC"/>
    <property type="match status" value="1"/>
</dbReference>
<proteinExistence type="predicted"/>
<dbReference type="AlphaFoldDB" id="A0A6J5V3A4"/>
<dbReference type="InterPro" id="IPR020719">
    <property type="entry name" value="RNA3'_term_phos_cycl-like_CS"/>
</dbReference>
<dbReference type="InterPro" id="IPR036553">
    <property type="entry name" value="RPTC_insert"/>
</dbReference>
<dbReference type="GO" id="GO:0005730">
    <property type="term" value="C:nucleolus"/>
    <property type="evidence" value="ECO:0007669"/>
    <property type="project" value="UniProtKB-SubCell"/>
</dbReference>
<evidence type="ECO:0000259" key="1">
    <source>
        <dbReference type="Pfam" id="PF01137"/>
    </source>
</evidence>
<dbReference type="NCBIfam" id="TIGR03400">
    <property type="entry name" value="18S_RNA_Rcl1p"/>
    <property type="match status" value="1"/>
</dbReference>
<dbReference type="SUPFAM" id="SSF55205">
    <property type="entry name" value="EPT/RTPC-like"/>
    <property type="match status" value="1"/>
</dbReference>
<dbReference type="PROSITE" id="PS01287">
    <property type="entry name" value="RTC"/>
    <property type="match status" value="1"/>
</dbReference>
<gene>
    <name evidence="2" type="ORF">CURHAP_LOCUS36273</name>
</gene>
<dbReference type="Gene3D" id="3.65.10.20">
    <property type="entry name" value="RNA 3'-terminal phosphate cyclase domain"/>
    <property type="match status" value="1"/>
</dbReference>
<accession>A0A6J5V3A4</accession>
<sequence length="313" mass="35378">MEKTRYKKLSGSQNLRQQLVLSTLTFTHIQIPDIRTNETWPGLRKYEVSLVKLLALVCHGCSFEINDTGTVFKFKPRIVMGRLTLEHDYGFERSIGYFLEPLILLGLFAKKPITITVKGFTNDSKDPSIDTFRSTTFPILKCFGVPSEGLELEIKSRGCAPKGGGEVVGAIPVVQSLTGVTWTDEGLVKRIRGVTFSMRVSVQFENTMVHAAQGVFHPFLPDVHIFTDHRAGPQAGEFMLFKYTSTHIDNNDFMAGEHISEVDYEKKELVLPKDVGLKIASVLLGETPELHTIRQKLRKCALKQENDFWKWMK</sequence>
<dbReference type="PANTHER" id="PTHR11096">
    <property type="entry name" value="RNA 3' TERMINAL PHOSPHATE CYCLASE"/>
    <property type="match status" value="1"/>
</dbReference>
<evidence type="ECO:0000313" key="2">
    <source>
        <dbReference type="EMBL" id="CAB4282691.1"/>
    </source>
</evidence>
<protein>
    <recommendedName>
        <fullName evidence="1">RNA 3'-terminal phosphate cyclase domain-containing protein</fullName>
    </recommendedName>
</protein>
<dbReference type="InterPro" id="IPR037136">
    <property type="entry name" value="RNA3'_phos_cyclase_dom_sf"/>
</dbReference>
<dbReference type="InterPro" id="IPR013792">
    <property type="entry name" value="RNA3'P_cycl/enolpyr_Trfase_a/b"/>
</dbReference>
<organism evidence="2 3">
    <name type="scientific">Prunus armeniaca</name>
    <name type="common">Apricot</name>
    <name type="synonym">Armeniaca vulgaris</name>
    <dbReference type="NCBI Taxonomy" id="36596"/>
    <lineage>
        <taxon>Eukaryota</taxon>
        <taxon>Viridiplantae</taxon>
        <taxon>Streptophyta</taxon>
        <taxon>Embryophyta</taxon>
        <taxon>Tracheophyta</taxon>
        <taxon>Spermatophyta</taxon>
        <taxon>Magnoliopsida</taxon>
        <taxon>eudicotyledons</taxon>
        <taxon>Gunneridae</taxon>
        <taxon>Pentapetalae</taxon>
        <taxon>rosids</taxon>
        <taxon>fabids</taxon>
        <taxon>Rosales</taxon>
        <taxon>Rosaceae</taxon>
        <taxon>Amygdaloideae</taxon>
        <taxon>Amygdaleae</taxon>
        <taxon>Prunus</taxon>
    </lineage>
</organism>
<dbReference type="PANTHER" id="PTHR11096:SF1">
    <property type="entry name" value="RNA 3'-TERMINAL PHOSPHATE CYCLASE-LIKE PROTEIN"/>
    <property type="match status" value="1"/>
</dbReference>
<dbReference type="GO" id="GO:0000479">
    <property type="term" value="P:endonucleolytic cleavage of tricistronic rRNA transcript (SSU-rRNA, 5.8S rRNA, LSU-rRNA)"/>
    <property type="evidence" value="ECO:0007669"/>
    <property type="project" value="TreeGrafter"/>
</dbReference>
<name>A0A6J5V3A4_PRUAR</name>
<reference evidence="2 3" key="1">
    <citation type="submission" date="2020-05" db="EMBL/GenBank/DDBJ databases">
        <authorList>
            <person name="Campoy J."/>
            <person name="Schneeberger K."/>
            <person name="Spophaly S."/>
        </authorList>
    </citation>
    <scope>NUCLEOTIDE SEQUENCE [LARGE SCALE GENOMIC DNA]</scope>
    <source>
        <strain evidence="2">PruArmRojPasFocal</strain>
    </source>
</reference>
<dbReference type="InterPro" id="IPR000228">
    <property type="entry name" value="RNA3'_term_phos_cyc"/>
</dbReference>
<dbReference type="Gene3D" id="3.30.360.20">
    <property type="entry name" value="RNA 3'-terminal phosphate cyclase, insert domain"/>
    <property type="match status" value="1"/>
</dbReference>
<dbReference type="InterPro" id="IPR016443">
    <property type="entry name" value="RNA3'_term_phos_cyc_type_2"/>
</dbReference>
<dbReference type="Proteomes" id="UP000507222">
    <property type="component" value="Unassembled WGS sequence"/>
</dbReference>
<evidence type="ECO:0000313" key="3">
    <source>
        <dbReference type="Proteomes" id="UP000507222"/>
    </source>
</evidence>
<dbReference type="InterPro" id="IPR023797">
    <property type="entry name" value="RNA3'_phos_cyclase_dom"/>
</dbReference>
<dbReference type="GO" id="GO:0004521">
    <property type="term" value="F:RNA endonuclease activity"/>
    <property type="evidence" value="ECO:0007669"/>
    <property type="project" value="TreeGrafter"/>
</dbReference>